<evidence type="ECO:0000259" key="3">
    <source>
        <dbReference type="Pfam" id="PF18915"/>
    </source>
</evidence>
<gene>
    <name evidence="4" type="ORF">A2406_02875</name>
</gene>
<keyword evidence="2" id="KW-1133">Transmembrane helix</keyword>
<sequence>MDNLEKYLSNLPKPKLSRLVDLKIRFRIYRFMIWKGMGNSMSTLLHPHSFWLRVSYMTLIIMIVLGSSAVYAANNDNITPGHSLYPLKKTIETVEQNLSLTKNAQVNTLNKLSERRLKEAINLASEDIEKNDNEQESNSNIKQNLDELVENLNEAVTISQEIGDQDKAQQVKENIKEKNENVIKYLEDLGDIARQKRDHEISDKVDEAKQAIRKYQKILEDDEKSSNKKEDSKKSLWERRSDNNDDNDEPLKNSNESGRDDFSDEGRDEDNGSD</sequence>
<evidence type="ECO:0000256" key="2">
    <source>
        <dbReference type="SAM" id="Phobius"/>
    </source>
</evidence>
<dbReference type="EMBL" id="MHKQ01000009">
    <property type="protein sequence ID" value="OGY94333.1"/>
    <property type="molecule type" value="Genomic_DNA"/>
</dbReference>
<keyword evidence="2" id="KW-0472">Membrane</keyword>
<feature type="region of interest" description="Disordered" evidence="1">
    <location>
        <begin position="217"/>
        <end position="274"/>
    </location>
</feature>
<accession>A0A1G2BYU6</accession>
<protein>
    <recommendedName>
        <fullName evidence="3">DUF5667 domain-containing protein</fullName>
    </recommendedName>
</protein>
<organism evidence="4 5">
    <name type="scientific">Candidatus Komeilibacteria bacterium RIFOXYC1_FULL_37_11</name>
    <dbReference type="NCBI Taxonomy" id="1798555"/>
    <lineage>
        <taxon>Bacteria</taxon>
        <taxon>Candidatus Komeiliibacteriota</taxon>
    </lineage>
</organism>
<dbReference type="Proteomes" id="UP000177626">
    <property type="component" value="Unassembled WGS sequence"/>
</dbReference>
<keyword evidence="2" id="KW-0812">Transmembrane</keyword>
<feature type="transmembrane region" description="Helical" evidence="2">
    <location>
        <begin position="50"/>
        <end position="73"/>
    </location>
</feature>
<evidence type="ECO:0000256" key="1">
    <source>
        <dbReference type="SAM" id="MobiDB-lite"/>
    </source>
</evidence>
<feature type="domain" description="DUF5667" evidence="3">
    <location>
        <begin position="77"/>
        <end position="177"/>
    </location>
</feature>
<dbReference type="AlphaFoldDB" id="A0A1G2BYU6"/>
<comment type="caution">
    <text evidence="4">The sequence shown here is derived from an EMBL/GenBank/DDBJ whole genome shotgun (WGS) entry which is preliminary data.</text>
</comment>
<name>A0A1G2BYU6_9BACT</name>
<evidence type="ECO:0000313" key="4">
    <source>
        <dbReference type="EMBL" id="OGY94333.1"/>
    </source>
</evidence>
<evidence type="ECO:0000313" key="5">
    <source>
        <dbReference type="Proteomes" id="UP000177626"/>
    </source>
</evidence>
<reference evidence="4 5" key="1">
    <citation type="journal article" date="2016" name="Nat. Commun.">
        <title>Thousands of microbial genomes shed light on interconnected biogeochemical processes in an aquifer system.</title>
        <authorList>
            <person name="Anantharaman K."/>
            <person name="Brown C.T."/>
            <person name="Hug L.A."/>
            <person name="Sharon I."/>
            <person name="Castelle C.J."/>
            <person name="Probst A.J."/>
            <person name="Thomas B.C."/>
            <person name="Singh A."/>
            <person name="Wilkins M.J."/>
            <person name="Karaoz U."/>
            <person name="Brodie E.L."/>
            <person name="Williams K.H."/>
            <person name="Hubbard S.S."/>
            <person name="Banfield J.F."/>
        </authorList>
    </citation>
    <scope>NUCLEOTIDE SEQUENCE [LARGE SCALE GENOMIC DNA]</scope>
</reference>
<feature type="compositionally biased region" description="Basic and acidic residues" evidence="1">
    <location>
        <begin position="224"/>
        <end position="243"/>
    </location>
</feature>
<proteinExistence type="predicted"/>
<dbReference type="Pfam" id="PF18915">
    <property type="entry name" value="DUF5667"/>
    <property type="match status" value="1"/>
</dbReference>
<dbReference type="InterPro" id="IPR043725">
    <property type="entry name" value="DUF5667"/>
</dbReference>